<reference evidence="1 2" key="1">
    <citation type="submission" date="2024-09" db="EMBL/GenBank/DDBJ databases">
        <authorList>
            <person name="Sun Q."/>
            <person name="Mori K."/>
        </authorList>
    </citation>
    <scope>NUCLEOTIDE SEQUENCE [LARGE SCALE GENOMIC DNA]</scope>
    <source>
        <strain evidence="1 2">JCM 12520</strain>
    </source>
</reference>
<dbReference type="Proteomes" id="UP001589619">
    <property type="component" value="Unassembled WGS sequence"/>
</dbReference>
<keyword evidence="1" id="KW-0238">DNA-binding</keyword>
<name>A0ABV5W002_9BACL</name>
<dbReference type="GO" id="GO:0003677">
    <property type="term" value="F:DNA binding"/>
    <property type="evidence" value="ECO:0007669"/>
    <property type="project" value="UniProtKB-KW"/>
</dbReference>
<dbReference type="Pfam" id="PF06224">
    <property type="entry name" value="AlkZ-like"/>
    <property type="match status" value="1"/>
</dbReference>
<proteinExistence type="predicted"/>
<dbReference type="RefSeq" id="WP_344915141.1">
    <property type="nucleotide sequence ID" value="NZ_BAAAYO010000014.1"/>
</dbReference>
<gene>
    <name evidence="1" type="ORF">ACFFNY_20040</name>
</gene>
<evidence type="ECO:0000313" key="2">
    <source>
        <dbReference type="Proteomes" id="UP001589619"/>
    </source>
</evidence>
<comment type="caution">
    <text evidence="1">The sequence shown here is derived from an EMBL/GenBank/DDBJ whole genome shotgun (WGS) entry which is preliminary data.</text>
</comment>
<evidence type="ECO:0000313" key="1">
    <source>
        <dbReference type="EMBL" id="MFB9753867.1"/>
    </source>
</evidence>
<organism evidence="1 2">
    <name type="scientific">Paenibacillus hodogayensis</name>
    <dbReference type="NCBI Taxonomy" id="279208"/>
    <lineage>
        <taxon>Bacteria</taxon>
        <taxon>Bacillati</taxon>
        <taxon>Bacillota</taxon>
        <taxon>Bacilli</taxon>
        <taxon>Bacillales</taxon>
        <taxon>Paenibacillaceae</taxon>
        <taxon>Paenibacillus</taxon>
    </lineage>
</organism>
<keyword evidence="2" id="KW-1185">Reference proteome</keyword>
<protein>
    <submittedName>
        <fullName evidence="1">Winged helix DNA-binding domain-containing protein</fullName>
    </submittedName>
</protein>
<accession>A0ABV5W002</accession>
<dbReference type="PANTHER" id="PTHR38479">
    <property type="entry name" value="LMO0824 PROTEIN"/>
    <property type="match status" value="1"/>
</dbReference>
<dbReference type="InterPro" id="IPR009351">
    <property type="entry name" value="AlkZ-like"/>
</dbReference>
<dbReference type="PANTHER" id="PTHR38479:SF2">
    <property type="entry name" value="WINGED HELIX DNA-BINDING DOMAIN-CONTAINING PROTEIN"/>
    <property type="match status" value="1"/>
</dbReference>
<sequence length="380" mass="42429">MSAQGLTWEQVAAWRYDRQGLLRRADKADWPELARRVGGLHARSLAAAELAVWARAEEVKAGDMNKAIGEERSLAKTWAMQGEPYLFAAVELPLILSALRESAPDYFRKPSWLGARGITLRQLDLLTEGVGAVLGEEPQTPERLADAVARHTGQESLRGLLLTGWSELLRPAASLGLLCFGPNEGESVTFVRPDQWIKRWIEHSEKTESALLGALRRYVACSGPATFEDFGRWWDMEAGKVKKLFRLLEEEIVSVPIEGREGLALRKTVEEIRSAAIPEGTVRLLPQFDPYTVSLAQRSTSVLAETYKSRVYGSQGWVNPVVAVGGKFAGTWATEEKQGRVELKVEWFEPSKVRPPVRAALEEEAARLVEYYESELILRC</sequence>
<dbReference type="EMBL" id="JBHMAG010000013">
    <property type="protein sequence ID" value="MFB9753867.1"/>
    <property type="molecule type" value="Genomic_DNA"/>
</dbReference>